<dbReference type="OrthoDB" id="1562405at2759"/>
<evidence type="ECO:0008006" key="4">
    <source>
        <dbReference type="Google" id="ProtNLM"/>
    </source>
</evidence>
<dbReference type="OMA" id="NRIAIVY"/>
<reference evidence="2 3" key="1">
    <citation type="journal article" date="2011" name="Science">
        <title>The ecoresponsive genome of Daphnia pulex.</title>
        <authorList>
            <person name="Colbourne J.K."/>
            <person name="Pfrender M.E."/>
            <person name="Gilbert D."/>
            <person name="Thomas W.K."/>
            <person name="Tucker A."/>
            <person name="Oakley T.H."/>
            <person name="Tokishita S."/>
            <person name="Aerts A."/>
            <person name="Arnold G.J."/>
            <person name="Basu M.K."/>
            <person name="Bauer D.J."/>
            <person name="Caceres C.E."/>
            <person name="Carmel L."/>
            <person name="Casola C."/>
            <person name="Choi J.H."/>
            <person name="Detter J.C."/>
            <person name="Dong Q."/>
            <person name="Dusheyko S."/>
            <person name="Eads B.D."/>
            <person name="Frohlich T."/>
            <person name="Geiler-Samerotte K.A."/>
            <person name="Gerlach D."/>
            <person name="Hatcher P."/>
            <person name="Jogdeo S."/>
            <person name="Krijgsveld J."/>
            <person name="Kriventseva E.V."/>
            <person name="Kultz D."/>
            <person name="Laforsch C."/>
            <person name="Lindquist E."/>
            <person name="Lopez J."/>
            <person name="Manak J.R."/>
            <person name="Muller J."/>
            <person name="Pangilinan J."/>
            <person name="Patwardhan R.P."/>
            <person name="Pitluck S."/>
            <person name="Pritham E.J."/>
            <person name="Rechtsteiner A."/>
            <person name="Rho M."/>
            <person name="Rogozin I.B."/>
            <person name="Sakarya O."/>
            <person name="Salamov A."/>
            <person name="Schaack S."/>
            <person name="Shapiro H."/>
            <person name="Shiga Y."/>
            <person name="Skalitzky C."/>
            <person name="Smith Z."/>
            <person name="Souvorov A."/>
            <person name="Sung W."/>
            <person name="Tang Z."/>
            <person name="Tsuchiya D."/>
            <person name="Tu H."/>
            <person name="Vos H."/>
            <person name="Wang M."/>
            <person name="Wolf Y.I."/>
            <person name="Yamagata H."/>
            <person name="Yamada T."/>
            <person name="Ye Y."/>
            <person name="Shaw J.R."/>
            <person name="Andrews J."/>
            <person name="Crease T.J."/>
            <person name="Tang H."/>
            <person name="Lucas S.M."/>
            <person name="Robertson H.M."/>
            <person name="Bork P."/>
            <person name="Koonin E.V."/>
            <person name="Zdobnov E.M."/>
            <person name="Grigoriev I.V."/>
            <person name="Lynch M."/>
            <person name="Boore J.L."/>
        </authorList>
    </citation>
    <scope>NUCLEOTIDE SEQUENCE [LARGE SCALE GENOMIC DNA]</scope>
</reference>
<dbReference type="Pfam" id="PF10344">
    <property type="entry name" value="Hobbit"/>
    <property type="match status" value="1"/>
</dbReference>
<dbReference type="KEGG" id="dpx:DAPPUDRAFT_96503"/>
<dbReference type="PANTHER" id="PTHR15678">
    <property type="entry name" value="ANTIGEN MLAA-22-RELATED"/>
    <property type="match status" value="1"/>
</dbReference>
<dbReference type="InParanoid" id="E9FY10"/>
<dbReference type="InterPro" id="IPR045167">
    <property type="entry name" value="Hobbit"/>
</dbReference>
<dbReference type="STRING" id="6669.E9FY10"/>
<organism evidence="2 3">
    <name type="scientific">Daphnia pulex</name>
    <name type="common">Water flea</name>
    <dbReference type="NCBI Taxonomy" id="6669"/>
    <lineage>
        <taxon>Eukaryota</taxon>
        <taxon>Metazoa</taxon>
        <taxon>Ecdysozoa</taxon>
        <taxon>Arthropoda</taxon>
        <taxon>Crustacea</taxon>
        <taxon>Branchiopoda</taxon>
        <taxon>Diplostraca</taxon>
        <taxon>Cladocera</taxon>
        <taxon>Anomopoda</taxon>
        <taxon>Daphniidae</taxon>
        <taxon>Daphnia</taxon>
    </lineage>
</organism>
<keyword evidence="1" id="KW-0472">Membrane</keyword>
<sequence length="716" mass="80793">MGSLQWFILFLVILFFIFKRLLLYALNLIFTHKLKIEVRLGQVALLPPSVQNTYFLFKNFTVHIDKVRLTSSLVNADTKRLLGLLIEDVRFTRDCSVNSNLSLQATVPNPVETNRVNLLEKILPILTSFVQFMCVSISNVTIVAQLNNNKLVHASVNNLSLDGSILPRSQIALCGLIDVFSCRLLQTVATSERDGKVNQQSQFVESRTKTWQPCLAEFSVGVQTEIHVDPVLPAITKLMLNISNPKLSINDRLVQAFETKSVQDDAPHERHQSPNWSLYFPRKCEFNVTGTEIKLYRHDDESTFVITTLNLLEITADTSLDIRSGDNMFDTNVKLHTQMLYSETKSGRWFSLSELDATIQVFSGNIDSTVNANRIAIVYSNAELLPWLSLIPYKKKKSSSGVKNESSRQAPLTLNFEVWDLSAVALFQDALPLRSGVTHVQLQLVDHPATGGLSFEFEGETVWCCLGNRTPSDPGQKKVHFWNSPFYVGLIIGKMERRLGVLGMSDSIHSQLLLDVLRFEWSPNLMETIFAIRNGLPQSNVKPLAEEEKSPMRVSHSLTVASANIFLLMKKESALMLRVDSLAADHQPDKTVVSIEGLKSLFIVPGAPFSCAKSFEIKFNIFLLNFNEKKGNLEFARLQLSLRKSTNSGTIDVDQLGLNWDTRLHMAVLQVNEEWKTFRNRFNQSKPVKMPTVKDSEQETKQSWTVSLKHKTTICA</sequence>
<keyword evidence="3" id="KW-1185">Reference proteome</keyword>
<dbReference type="EMBL" id="GL732526">
    <property type="protein sequence ID" value="EFX88194.1"/>
    <property type="molecule type" value="Genomic_DNA"/>
</dbReference>
<name>E9FY10_DAPPU</name>
<feature type="transmembrane region" description="Helical" evidence="1">
    <location>
        <begin position="6"/>
        <end position="30"/>
    </location>
</feature>
<protein>
    <recommendedName>
        <fullName evidence="4">FMP27 GFWDK domain-containing protein</fullName>
    </recommendedName>
</protein>
<dbReference type="Proteomes" id="UP000000305">
    <property type="component" value="Unassembled WGS sequence"/>
</dbReference>
<gene>
    <name evidence="2" type="ORF">DAPPUDRAFT_96503</name>
</gene>
<dbReference type="PANTHER" id="PTHR15678:SF6">
    <property type="entry name" value="BRIDGE-LIKE LIPID TRANSFER PROTEIN FAMILY MEMBER 2"/>
    <property type="match status" value="1"/>
</dbReference>
<keyword evidence="1" id="KW-0812">Transmembrane</keyword>
<feature type="non-terminal residue" evidence="2">
    <location>
        <position position="1"/>
    </location>
</feature>
<dbReference type="HOGENOM" id="CLU_386171_0_0_1"/>
<evidence type="ECO:0000256" key="1">
    <source>
        <dbReference type="SAM" id="Phobius"/>
    </source>
</evidence>
<accession>E9FY10</accession>
<dbReference type="AlphaFoldDB" id="E9FY10"/>
<dbReference type="eggNOG" id="KOG1910">
    <property type="taxonomic scope" value="Eukaryota"/>
</dbReference>
<proteinExistence type="predicted"/>
<keyword evidence="1" id="KW-1133">Transmembrane helix</keyword>
<dbReference type="PhylomeDB" id="E9FY10"/>
<evidence type="ECO:0000313" key="3">
    <source>
        <dbReference type="Proteomes" id="UP000000305"/>
    </source>
</evidence>
<evidence type="ECO:0000313" key="2">
    <source>
        <dbReference type="EMBL" id="EFX88194.1"/>
    </source>
</evidence>